<name>F0ZY95_DICPU</name>
<dbReference type="GeneID" id="10508112"/>
<dbReference type="KEGG" id="dpp:DICPUDRAFT_157101"/>
<dbReference type="Proteomes" id="UP000001064">
    <property type="component" value="Unassembled WGS sequence"/>
</dbReference>
<sequence length="85" mass="10627">MESVKRKELIIEYLKEYFKNSSEKDKIDWQPTLESLEVIQTITFCRFFFEYGFYIDEYVKEEREEDKCIYLVEFVLKIKKIWINF</sequence>
<dbReference type="EMBL" id="GL871278">
    <property type="protein sequence ID" value="EGC31089.1"/>
    <property type="molecule type" value="Genomic_DNA"/>
</dbReference>
<reference evidence="2" key="1">
    <citation type="journal article" date="2011" name="Genome Biol.">
        <title>Comparative genomics of the social amoebae Dictyostelium discoideum and Dictyostelium purpureum.</title>
        <authorList>
            <consortium name="US DOE Joint Genome Institute (JGI-PGF)"/>
            <person name="Sucgang R."/>
            <person name="Kuo A."/>
            <person name="Tian X."/>
            <person name="Salerno W."/>
            <person name="Parikh A."/>
            <person name="Feasley C.L."/>
            <person name="Dalin E."/>
            <person name="Tu H."/>
            <person name="Huang E."/>
            <person name="Barry K."/>
            <person name="Lindquist E."/>
            <person name="Shapiro H."/>
            <person name="Bruce D."/>
            <person name="Schmutz J."/>
            <person name="Salamov A."/>
            <person name="Fey P."/>
            <person name="Gaudet P."/>
            <person name="Anjard C."/>
            <person name="Babu M.M."/>
            <person name="Basu S."/>
            <person name="Bushmanova Y."/>
            <person name="van der Wel H."/>
            <person name="Katoh-Kurasawa M."/>
            <person name="Dinh C."/>
            <person name="Coutinho P.M."/>
            <person name="Saito T."/>
            <person name="Elias M."/>
            <person name="Schaap P."/>
            <person name="Kay R.R."/>
            <person name="Henrissat B."/>
            <person name="Eichinger L."/>
            <person name="Rivero F."/>
            <person name="Putnam N.H."/>
            <person name="West C.M."/>
            <person name="Loomis W.F."/>
            <person name="Chisholm R.L."/>
            <person name="Shaulsky G."/>
            <person name="Strassmann J.E."/>
            <person name="Queller D.C."/>
            <person name="Kuspa A."/>
            <person name="Grigoriev I.V."/>
        </authorList>
    </citation>
    <scope>NUCLEOTIDE SEQUENCE [LARGE SCALE GENOMIC DNA]</scope>
    <source>
        <strain evidence="2">QSDP1</strain>
    </source>
</reference>
<dbReference type="InParanoid" id="F0ZY95"/>
<dbReference type="VEuPathDB" id="AmoebaDB:DICPUDRAFT_157101"/>
<protein>
    <submittedName>
        <fullName evidence="1">Uncharacterized protein</fullName>
    </submittedName>
</protein>
<keyword evidence="2" id="KW-1185">Reference proteome</keyword>
<evidence type="ECO:0000313" key="2">
    <source>
        <dbReference type="Proteomes" id="UP000001064"/>
    </source>
</evidence>
<accession>F0ZY95</accession>
<gene>
    <name evidence="1" type="ORF">DICPUDRAFT_157101</name>
</gene>
<organism evidence="1 2">
    <name type="scientific">Dictyostelium purpureum</name>
    <name type="common">Slime mold</name>
    <dbReference type="NCBI Taxonomy" id="5786"/>
    <lineage>
        <taxon>Eukaryota</taxon>
        <taxon>Amoebozoa</taxon>
        <taxon>Evosea</taxon>
        <taxon>Eumycetozoa</taxon>
        <taxon>Dictyostelia</taxon>
        <taxon>Dictyosteliales</taxon>
        <taxon>Dictyosteliaceae</taxon>
        <taxon>Dictyostelium</taxon>
    </lineage>
</organism>
<evidence type="ECO:0000313" key="1">
    <source>
        <dbReference type="EMBL" id="EGC31089.1"/>
    </source>
</evidence>
<dbReference type="RefSeq" id="XP_003292390.1">
    <property type="nucleotide sequence ID" value="XM_003292342.1"/>
</dbReference>
<proteinExistence type="predicted"/>
<dbReference type="AlphaFoldDB" id="F0ZY95"/>